<dbReference type="EC" id="1.1.99.2" evidence="7"/>
<dbReference type="Pfam" id="PF01266">
    <property type="entry name" value="DAO"/>
    <property type="match status" value="1"/>
</dbReference>
<keyword evidence="4" id="KW-0560">Oxidoreductase</keyword>
<dbReference type="NCBIfam" id="NF008726">
    <property type="entry name" value="PRK11728.1"/>
    <property type="match status" value="1"/>
</dbReference>
<comment type="caution">
    <text evidence="10">The sequence shown here is derived from an EMBL/GenBank/DDBJ whole genome shotgun (WGS) entry which is preliminary data.</text>
</comment>
<protein>
    <recommendedName>
        <fullName evidence="8">L-2-hydroxyglutarate dehydrogenase, mitochondrial</fullName>
        <ecNumber evidence="7">1.1.99.2</ecNumber>
    </recommendedName>
</protein>
<dbReference type="STRING" id="361077.A0A152A3S7"/>
<evidence type="ECO:0000259" key="9">
    <source>
        <dbReference type="Pfam" id="PF01266"/>
    </source>
</evidence>
<evidence type="ECO:0000256" key="1">
    <source>
        <dbReference type="ARBA" id="ARBA00001974"/>
    </source>
</evidence>
<evidence type="ECO:0000256" key="7">
    <source>
        <dbReference type="ARBA" id="ARBA00038878"/>
    </source>
</evidence>
<comment type="cofactor">
    <cofactor evidence="1">
        <name>FAD</name>
        <dbReference type="ChEBI" id="CHEBI:57692"/>
    </cofactor>
</comment>
<evidence type="ECO:0000313" key="10">
    <source>
        <dbReference type="EMBL" id="KYR00876.1"/>
    </source>
</evidence>
<dbReference type="SUPFAM" id="SSF51905">
    <property type="entry name" value="FAD/NAD(P)-binding domain"/>
    <property type="match status" value="1"/>
</dbReference>
<evidence type="ECO:0000256" key="2">
    <source>
        <dbReference type="ARBA" id="ARBA00022630"/>
    </source>
</evidence>
<dbReference type="InParanoid" id="A0A152A3S7"/>
<dbReference type="InterPro" id="IPR036188">
    <property type="entry name" value="FAD/NAD-bd_sf"/>
</dbReference>
<evidence type="ECO:0000256" key="3">
    <source>
        <dbReference type="ARBA" id="ARBA00022827"/>
    </source>
</evidence>
<dbReference type="Gene3D" id="3.50.50.60">
    <property type="entry name" value="FAD/NAD(P)-binding domain"/>
    <property type="match status" value="1"/>
</dbReference>
<dbReference type="Proteomes" id="UP000076078">
    <property type="component" value="Unassembled WGS sequence"/>
</dbReference>
<sequence length="432" mass="48621">MLSHILKRGYCTITNNNKIYDVTIIGAGIVGMATARELKLQYPDFKVMVVEKENEFAKHQSSHNSGVIHCGIYYKPGSTRAKLCAKGSEMMIDYCKSKSIAHEQCGKLIVATKKEELEPLEILFNRGKENGVKDLQMISRKDINKYEPYIDGGIKAIYCPTTGIVNYKHVTASYVNDFKELGGELKLNFNVKNIDYSNVDKLVRVSDGNETIQSRYLITCAGMYSDRVSKMTDSESVEPSIVPFRGSFMKFKSEYSHLIKGNVYPVPNPQFPFLGIHFTKKVSGDIWLGPNAVLAFHREGYSYKDISLQDLKEMITHGGLLKLSAKHWKFGARELARDIFNGMFIQYLKPYMTNITEDMIEYAGSGVRSQAISQDGNLIEDFIFDQPPNLPILHVRNSPSPSATSSLAISKEILSRFNSTFFPDTSSSKIIK</sequence>
<comment type="catalytic activity">
    <reaction evidence="5">
        <text>(S)-2-hydroxyglutarate + A = 2-oxoglutarate + AH2</text>
        <dbReference type="Rhea" id="RHEA:21252"/>
        <dbReference type="ChEBI" id="CHEBI:13193"/>
        <dbReference type="ChEBI" id="CHEBI:16782"/>
        <dbReference type="ChEBI" id="CHEBI:16810"/>
        <dbReference type="ChEBI" id="CHEBI:17499"/>
        <dbReference type="EC" id="1.1.99.2"/>
    </reaction>
</comment>
<feature type="domain" description="FAD dependent oxidoreductase" evidence="9">
    <location>
        <begin position="21"/>
        <end position="412"/>
    </location>
</feature>
<accession>A0A152A3S7</accession>
<dbReference type="OMA" id="SEVTRCM"/>
<evidence type="ECO:0000256" key="8">
    <source>
        <dbReference type="ARBA" id="ARBA00041137"/>
    </source>
</evidence>
<reference evidence="10 11" key="1">
    <citation type="submission" date="2015-12" db="EMBL/GenBank/DDBJ databases">
        <title>Dictyostelia acquired genes for synthesis and detection of signals that induce cell-type specialization by lateral gene transfer from prokaryotes.</title>
        <authorList>
            <person name="Gloeckner G."/>
            <person name="Schaap P."/>
        </authorList>
    </citation>
    <scope>NUCLEOTIDE SEQUENCE [LARGE SCALE GENOMIC DNA]</scope>
    <source>
        <strain evidence="10 11">TK</strain>
    </source>
</reference>
<evidence type="ECO:0000256" key="6">
    <source>
        <dbReference type="ARBA" id="ARBA00037941"/>
    </source>
</evidence>
<evidence type="ECO:0000313" key="11">
    <source>
        <dbReference type="Proteomes" id="UP000076078"/>
    </source>
</evidence>
<keyword evidence="2" id="KW-0285">Flavoprotein</keyword>
<proteinExistence type="inferred from homology"/>
<comment type="similarity">
    <text evidence="6">Belongs to the L2HGDH family.</text>
</comment>
<dbReference type="EMBL" id="LODT01000013">
    <property type="protein sequence ID" value="KYR00876.1"/>
    <property type="molecule type" value="Genomic_DNA"/>
</dbReference>
<dbReference type="FunCoup" id="A0A152A3S7">
    <property type="interactions" value="167"/>
</dbReference>
<evidence type="ECO:0000256" key="5">
    <source>
        <dbReference type="ARBA" id="ARBA00036066"/>
    </source>
</evidence>
<keyword evidence="11" id="KW-1185">Reference proteome</keyword>
<dbReference type="PANTHER" id="PTHR43104">
    <property type="entry name" value="L-2-HYDROXYGLUTARATE DEHYDROGENASE, MITOCHONDRIAL"/>
    <property type="match status" value="1"/>
</dbReference>
<organism evidence="10 11">
    <name type="scientific">Tieghemostelium lacteum</name>
    <name type="common">Slime mold</name>
    <name type="synonym">Dictyostelium lacteum</name>
    <dbReference type="NCBI Taxonomy" id="361077"/>
    <lineage>
        <taxon>Eukaryota</taxon>
        <taxon>Amoebozoa</taxon>
        <taxon>Evosea</taxon>
        <taxon>Eumycetozoa</taxon>
        <taxon>Dictyostelia</taxon>
        <taxon>Dictyosteliales</taxon>
        <taxon>Raperosteliaceae</taxon>
        <taxon>Tieghemostelium</taxon>
    </lineage>
</organism>
<dbReference type="OrthoDB" id="498204at2759"/>
<dbReference type="Gene3D" id="3.30.9.10">
    <property type="entry name" value="D-Amino Acid Oxidase, subunit A, domain 2"/>
    <property type="match status" value="1"/>
</dbReference>
<gene>
    <name evidence="10" type="ORF">DLAC_02936</name>
</gene>
<evidence type="ECO:0000256" key="4">
    <source>
        <dbReference type="ARBA" id="ARBA00023002"/>
    </source>
</evidence>
<dbReference type="AlphaFoldDB" id="A0A152A3S7"/>
<dbReference type="GO" id="GO:0047545">
    <property type="term" value="F:(S)-2-hydroxyglutarate dehydrogenase activity"/>
    <property type="evidence" value="ECO:0007669"/>
    <property type="project" value="UniProtKB-EC"/>
</dbReference>
<keyword evidence="3" id="KW-0274">FAD</keyword>
<dbReference type="PANTHER" id="PTHR43104:SF2">
    <property type="entry name" value="L-2-HYDROXYGLUTARATE DEHYDROGENASE, MITOCHONDRIAL"/>
    <property type="match status" value="1"/>
</dbReference>
<dbReference type="InterPro" id="IPR006076">
    <property type="entry name" value="FAD-dep_OxRdtase"/>
</dbReference>
<name>A0A152A3S7_TIELA</name>